<sequence>MVRSGVLWDPYCLAYLSWEDIEALMMREKEPPWRRVYASRGGLLNLDSMSSQSFRRQFLFEKADFPVLVGAPKMLQYITRAQGIMTCLSKRLCDLQDIVSNEVHYHIEKNCGCLLSNMTTHSWLKHSDLEAMGEAVHRKGAPLSNCWAFIDGTARPICWPSQDRRLYFSGHKRLHVLKYQSLMCPNGLICQLDGPYTGRRHDAGTLRDSQLYEKLEASALD</sequence>
<organism evidence="4 5">
    <name type="scientific">Rhipicephalus sanguineus</name>
    <name type="common">Brown dog tick</name>
    <name type="synonym">Ixodes sanguineus</name>
    <dbReference type="NCBI Taxonomy" id="34632"/>
    <lineage>
        <taxon>Eukaryota</taxon>
        <taxon>Metazoa</taxon>
        <taxon>Ecdysozoa</taxon>
        <taxon>Arthropoda</taxon>
        <taxon>Chelicerata</taxon>
        <taxon>Arachnida</taxon>
        <taxon>Acari</taxon>
        <taxon>Parasitiformes</taxon>
        <taxon>Ixodida</taxon>
        <taxon>Ixodoidea</taxon>
        <taxon>Ixodidae</taxon>
        <taxon>Rhipicephalinae</taxon>
        <taxon>Rhipicephalus</taxon>
        <taxon>Rhipicephalus</taxon>
    </lineage>
</organism>
<comment type="cofactor">
    <cofactor evidence="1">
        <name>a divalent metal cation</name>
        <dbReference type="ChEBI" id="CHEBI:60240"/>
    </cofactor>
</comment>
<evidence type="ECO:0000256" key="1">
    <source>
        <dbReference type="ARBA" id="ARBA00001968"/>
    </source>
</evidence>
<reference evidence="4" key="2">
    <citation type="submission" date="2021-09" db="EMBL/GenBank/DDBJ databases">
        <authorList>
            <person name="Jia N."/>
            <person name="Wang J."/>
            <person name="Shi W."/>
            <person name="Du L."/>
            <person name="Sun Y."/>
            <person name="Zhan W."/>
            <person name="Jiang J."/>
            <person name="Wang Q."/>
            <person name="Zhang B."/>
            <person name="Ji P."/>
            <person name="Sakyi L.B."/>
            <person name="Cui X."/>
            <person name="Yuan T."/>
            <person name="Jiang B."/>
            <person name="Yang W."/>
            <person name="Lam T.T.-Y."/>
            <person name="Chang Q."/>
            <person name="Ding S."/>
            <person name="Wang X."/>
            <person name="Zhu J."/>
            <person name="Ruan X."/>
            <person name="Zhao L."/>
            <person name="Wei J."/>
            <person name="Que T."/>
            <person name="Du C."/>
            <person name="Cheng J."/>
            <person name="Dai P."/>
            <person name="Han X."/>
            <person name="Huang E."/>
            <person name="Gao Y."/>
            <person name="Liu J."/>
            <person name="Shao H."/>
            <person name="Ye R."/>
            <person name="Li L."/>
            <person name="Wei W."/>
            <person name="Wang X."/>
            <person name="Wang C."/>
            <person name="Huo Q."/>
            <person name="Li W."/>
            <person name="Guo W."/>
            <person name="Chen H."/>
            <person name="Chen S."/>
            <person name="Zhou L."/>
            <person name="Zhou L."/>
            <person name="Ni X."/>
            <person name="Tian J."/>
            <person name="Zhou Y."/>
            <person name="Sheng Y."/>
            <person name="Liu T."/>
            <person name="Pan Y."/>
            <person name="Xia L."/>
            <person name="Li J."/>
            <person name="Zhao F."/>
            <person name="Cao W."/>
        </authorList>
    </citation>
    <scope>NUCLEOTIDE SEQUENCE</scope>
    <source>
        <strain evidence="4">Rsan-2018</strain>
        <tissue evidence="4">Larvae</tissue>
    </source>
</reference>
<keyword evidence="5" id="KW-1185">Reference proteome</keyword>
<evidence type="ECO:0000259" key="3">
    <source>
        <dbReference type="Pfam" id="PF13359"/>
    </source>
</evidence>
<accession>A0A9D4SW52</accession>
<evidence type="ECO:0000313" key="4">
    <source>
        <dbReference type="EMBL" id="KAH7955701.1"/>
    </source>
</evidence>
<reference evidence="4" key="1">
    <citation type="journal article" date="2020" name="Cell">
        <title>Large-Scale Comparative Analyses of Tick Genomes Elucidate Their Genetic Diversity and Vector Capacities.</title>
        <authorList>
            <consortium name="Tick Genome and Microbiome Consortium (TIGMIC)"/>
            <person name="Jia N."/>
            <person name="Wang J."/>
            <person name="Shi W."/>
            <person name="Du L."/>
            <person name="Sun Y."/>
            <person name="Zhan W."/>
            <person name="Jiang J.F."/>
            <person name="Wang Q."/>
            <person name="Zhang B."/>
            <person name="Ji P."/>
            <person name="Bell-Sakyi L."/>
            <person name="Cui X.M."/>
            <person name="Yuan T.T."/>
            <person name="Jiang B.G."/>
            <person name="Yang W.F."/>
            <person name="Lam T.T."/>
            <person name="Chang Q.C."/>
            <person name="Ding S.J."/>
            <person name="Wang X.J."/>
            <person name="Zhu J.G."/>
            <person name="Ruan X.D."/>
            <person name="Zhao L."/>
            <person name="Wei J.T."/>
            <person name="Ye R.Z."/>
            <person name="Que T.C."/>
            <person name="Du C.H."/>
            <person name="Zhou Y.H."/>
            <person name="Cheng J.X."/>
            <person name="Dai P.F."/>
            <person name="Guo W.B."/>
            <person name="Han X.H."/>
            <person name="Huang E.J."/>
            <person name="Li L.F."/>
            <person name="Wei W."/>
            <person name="Gao Y.C."/>
            <person name="Liu J.Z."/>
            <person name="Shao H.Z."/>
            <person name="Wang X."/>
            <person name="Wang C.C."/>
            <person name="Yang T.C."/>
            <person name="Huo Q.B."/>
            <person name="Li W."/>
            <person name="Chen H.Y."/>
            <person name="Chen S.E."/>
            <person name="Zhou L.G."/>
            <person name="Ni X.B."/>
            <person name="Tian J.H."/>
            <person name="Sheng Y."/>
            <person name="Liu T."/>
            <person name="Pan Y.S."/>
            <person name="Xia L.Y."/>
            <person name="Li J."/>
            <person name="Zhao F."/>
            <person name="Cao W.C."/>
        </authorList>
    </citation>
    <scope>NUCLEOTIDE SEQUENCE</scope>
    <source>
        <strain evidence="4">Rsan-2018</strain>
    </source>
</reference>
<proteinExistence type="predicted"/>
<keyword evidence="2" id="KW-0479">Metal-binding</keyword>
<dbReference type="Proteomes" id="UP000821837">
    <property type="component" value="Unassembled WGS sequence"/>
</dbReference>
<dbReference type="EMBL" id="JABSTV010001250">
    <property type="protein sequence ID" value="KAH7955701.1"/>
    <property type="molecule type" value="Genomic_DNA"/>
</dbReference>
<dbReference type="AlphaFoldDB" id="A0A9D4SW52"/>
<dbReference type="InterPro" id="IPR027806">
    <property type="entry name" value="HARBI1_dom"/>
</dbReference>
<dbReference type="VEuPathDB" id="VectorBase:RSAN_040640"/>
<feature type="domain" description="DDE Tnp4" evidence="3">
    <location>
        <begin position="150"/>
        <end position="216"/>
    </location>
</feature>
<comment type="caution">
    <text evidence="4">The sequence shown here is derived from an EMBL/GenBank/DDBJ whole genome shotgun (WGS) entry which is preliminary data.</text>
</comment>
<dbReference type="GO" id="GO:0046872">
    <property type="term" value="F:metal ion binding"/>
    <property type="evidence" value="ECO:0007669"/>
    <property type="project" value="UniProtKB-KW"/>
</dbReference>
<evidence type="ECO:0000256" key="2">
    <source>
        <dbReference type="ARBA" id="ARBA00022723"/>
    </source>
</evidence>
<protein>
    <recommendedName>
        <fullName evidence="3">DDE Tnp4 domain-containing protein</fullName>
    </recommendedName>
</protein>
<dbReference type="Pfam" id="PF13359">
    <property type="entry name" value="DDE_Tnp_4"/>
    <property type="match status" value="1"/>
</dbReference>
<name>A0A9D4SW52_RHISA</name>
<evidence type="ECO:0000313" key="5">
    <source>
        <dbReference type="Proteomes" id="UP000821837"/>
    </source>
</evidence>
<gene>
    <name evidence="4" type="ORF">HPB52_002899</name>
</gene>